<keyword evidence="5" id="KW-0539">Nucleus</keyword>
<evidence type="ECO:0000256" key="5">
    <source>
        <dbReference type="ARBA" id="ARBA00023242"/>
    </source>
</evidence>
<dbReference type="Gene3D" id="3.40.1810.10">
    <property type="entry name" value="Transcription factor, MADS-box"/>
    <property type="match status" value="1"/>
</dbReference>
<dbReference type="Proteomes" id="UP000282613">
    <property type="component" value="Unassembled WGS sequence"/>
</dbReference>
<dbReference type="GO" id="GO:0000981">
    <property type="term" value="F:DNA-binding transcription factor activity, RNA polymerase II-specific"/>
    <property type="evidence" value="ECO:0007669"/>
    <property type="project" value="TreeGrafter"/>
</dbReference>
<accession>A0A0R3VWW3</accession>
<dbReference type="SUPFAM" id="SSF55455">
    <property type="entry name" value="SRF-like"/>
    <property type="match status" value="1"/>
</dbReference>
<proteinExistence type="predicted"/>
<evidence type="ECO:0000256" key="1">
    <source>
        <dbReference type="ARBA" id="ARBA00004123"/>
    </source>
</evidence>
<evidence type="ECO:0000313" key="10">
    <source>
        <dbReference type="WBParaSite" id="TASK_0000190701-mRNA-1"/>
    </source>
</evidence>
<name>A0A0R3VWW3_TAEAS</name>
<keyword evidence="9" id="KW-1185">Reference proteome</keyword>
<evidence type="ECO:0000313" key="8">
    <source>
        <dbReference type="EMBL" id="VDK23905.1"/>
    </source>
</evidence>
<evidence type="ECO:0000259" key="7">
    <source>
        <dbReference type="PROSITE" id="PS50066"/>
    </source>
</evidence>
<dbReference type="InterPro" id="IPR036879">
    <property type="entry name" value="TF_MADSbox_sf"/>
</dbReference>
<organism evidence="10">
    <name type="scientific">Taenia asiatica</name>
    <name type="common">Asian tapeworm</name>
    <dbReference type="NCBI Taxonomy" id="60517"/>
    <lineage>
        <taxon>Eukaryota</taxon>
        <taxon>Metazoa</taxon>
        <taxon>Spiralia</taxon>
        <taxon>Lophotrochozoa</taxon>
        <taxon>Platyhelminthes</taxon>
        <taxon>Cestoda</taxon>
        <taxon>Eucestoda</taxon>
        <taxon>Cyclophyllidea</taxon>
        <taxon>Taeniidae</taxon>
        <taxon>Taenia</taxon>
    </lineage>
</organism>
<feature type="region of interest" description="Disordered" evidence="6">
    <location>
        <begin position="318"/>
        <end position="348"/>
    </location>
</feature>
<feature type="region of interest" description="Disordered" evidence="6">
    <location>
        <begin position="144"/>
        <end position="202"/>
    </location>
</feature>
<dbReference type="STRING" id="60517.A0A0R3VWW3"/>
<dbReference type="GO" id="GO:0046983">
    <property type="term" value="F:protein dimerization activity"/>
    <property type="evidence" value="ECO:0007669"/>
    <property type="project" value="InterPro"/>
</dbReference>
<dbReference type="GO" id="GO:0045944">
    <property type="term" value="P:positive regulation of transcription by RNA polymerase II"/>
    <property type="evidence" value="ECO:0007669"/>
    <property type="project" value="TreeGrafter"/>
</dbReference>
<sequence length="633" mass="70946">MSSDDEYSDSNRFSWIGEICNDFRLPFKRLCTKEFSLSNLVNEESELYKKSIEIHRNETFEAAVKVYQDPVLLHSWDNFKHAADRLALMHRRIKHRMNRVLSTAYESGSVAFSKDFLNEFGRILQKSNKLAANRALPKGMLSPLLMAQSDPPHGAFKRRRRTLRVRRQRRSLQTKDTVTESRSSGRHPGDNLPPVPEMSRLSDSEVYNQSRSPLQPPPLIKSAFLHFKPSVKMGRKKIAIKKISDEKTLLVTFAKRKVGLFNKAFELSELCECEVAILILTNKNRMHMFASHDLSSVVKQYNDRPDRGELMTSQDIIERRKKKKQSKSSQPEDRPLNQQYPSTCDCGTGEYDGGMDNESLVPTTVSSNTTAIAAPADYDDQLAQLGLPQHDVRPHLKSFYPTDGTEEGVDVFQVSAKLWATFGSHFHQTNSYTQHYALDGLLFSPFLAAECAAEAVEPTSPLKVETDGELNTEEGTKPVLLTDLTLTGAPSISETSSKKHSRKRQNLGTLRTNRPPAFGDGCKFFDPTISSPLPTSKRRMPQVFRGSTTTDSELYTPEPHQKPTQVIISDNADLYQGWSHVDAGPTSLSSSGGGGLTKSTSNVFNGTFTQLDESNQRHLITPDPEQLTAAPFT</sequence>
<dbReference type="PRINTS" id="PR00404">
    <property type="entry name" value="MADSDOMAIN"/>
</dbReference>
<reference evidence="8 9" key="2">
    <citation type="submission" date="2018-11" db="EMBL/GenBank/DDBJ databases">
        <authorList>
            <consortium name="Pathogen Informatics"/>
        </authorList>
    </citation>
    <scope>NUCLEOTIDE SEQUENCE [LARGE SCALE GENOMIC DNA]</scope>
</reference>
<dbReference type="GO" id="GO:0005634">
    <property type="term" value="C:nucleus"/>
    <property type="evidence" value="ECO:0007669"/>
    <property type="project" value="UniProtKB-SubCell"/>
</dbReference>
<feature type="region of interest" description="Disordered" evidence="6">
    <location>
        <begin position="490"/>
        <end position="513"/>
    </location>
</feature>
<feature type="compositionally biased region" description="Basic residues" evidence="6">
    <location>
        <begin position="155"/>
        <end position="172"/>
    </location>
</feature>
<evidence type="ECO:0000256" key="6">
    <source>
        <dbReference type="SAM" id="MobiDB-lite"/>
    </source>
</evidence>
<dbReference type="AlphaFoldDB" id="A0A0R3VWW3"/>
<dbReference type="SMART" id="SM00432">
    <property type="entry name" value="MADS"/>
    <property type="match status" value="1"/>
</dbReference>
<dbReference type="GO" id="GO:0000978">
    <property type="term" value="F:RNA polymerase II cis-regulatory region sequence-specific DNA binding"/>
    <property type="evidence" value="ECO:0007669"/>
    <property type="project" value="TreeGrafter"/>
</dbReference>
<dbReference type="Pfam" id="PF00319">
    <property type="entry name" value="SRF-TF"/>
    <property type="match status" value="1"/>
</dbReference>
<evidence type="ECO:0000313" key="9">
    <source>
        <dbReference type="Proteomes" id="UP000282613"/>
    </source>
</evidence>
<dbReference type="InterPro" id="IPR002100">
    <property type="entry name" value="TF_MADSbox"/>
</dbReference>
<evidence type="ECO:0000256" key="4">
    <source>
        <dbReference type="ARBA" id="ARBA00023163"/>
    </source>
</evidence>
<keyword evidence="3" id="KW-0238">DNA-binding</keyword>
<dbReference type="PANTHER" id="PTHR11945">
    <property type="entry name" value="MADS BOX PROTEIN"/>
    <property type="match status" value="1"/>
</dbReference>
<evidence type="ECO:0000256" key="3">
    <source>
        <dbReference type="ARBA" id="ARBA00023125"/>
    </source>
</evidence>
<dbReference type="EMBL" id="UYRS01000713">
    <property type="protein sequence ID" value="VDK23905.1"/>
    <property type="molecule type" value="Genomic_DNA"/>
</dbReference>
<keyword evidence="2" id="KW-0805">Transcription regulation</keyword>
<feature type="domain" description="MADS-box" evidence="7">
    <location>
        <begin position="233"/>
        <end position="293"/>
    </location>
</feature>
<reference evidence="10" key="1">
    <citation type="submission" date="2017-02" db="UniProtKB">
        <authorList>
            <consortium name="WormBaseParasite"/>
        </authorList>
    </citation>
    <scope>IDENTIFICATION</scope>
</reference>
<gene>
    <name evidence="8" type="ORF">TASK_LOCUS1908</name>
</gene>
<evidence type="ECO:0000256" key="2">
    <source>
        <dbReference type="ARBA" id="ARBA00023015"/>
    </source>
</evidence>
<dbReference type="WBParaSite" id="TASK_0000190701-mRNA-1">
    <property type="protein sequence ID" value="TASK_0000190701-mRNA-1"/>
    <property type="gene ID" value="TASK_0000190701"/>
</dbReference>
<comment type="subcellular location">
    <subcellularLocation>
        <location evidence="1">Nucleus</location>
    </subcellularLocation>
</comment>
<dbReference type="PROSITE" id="PS50066">
    <property type="entry name" value="MADS_BOX_2"/>
    <property type="match status" value="1"/>
</dbReference>
<dbReference type="OrthoDB" id="1898716at2759"/>
<protein>
    <submittedName>
        <fullName evidence="10">MADS-box domain-containing protein</fullName>
    </submittedName>
</protein>
<keyword evidence="4" id="KW-0804">Transcription</keyword>
<dbReference type="PANTHER" id="PTHR11945:SF534">
    <property type="entry name" value="MYOCYTE-SPECIFIC ENHANCER FACTOR 2"/>
    <property type="match status" value="1"/>
</dbReference>